<dbReference type="OrthoDB" id="5294690at2"/>
<keyword evidence="2" id="KW-0255">Endonuclease</keyword>
<dbReference type="Gene3D" id="1.10.30.50">
    <property type="match status" value="1"/>
</dbReference>
<dbReference type="SMART" id="SM00507">
    <property type="entry name" value="HNHc"/>
    <property type="match status" value="1"/>
</dbReference>
<dbReference type="AlphaFoldDB" id="A0A1Y6CWH7"/>
<dbReference type="STRING" id="1513793.SAMN06296036_14213"/>
<dbReference type="EMBL" id="FWZT01000042">
    <property type="protein sequence ID" value="SMF82567.1"/>
    <property type="molecule type" value="Genomic_DNA"/>
</dbReference>
<keyword evidence="2" id="KW-0540">Nuclease</keyword>
<gene>
    <name evidence="2" type="ORF">SAMN06296036_14213</name>
</gene>
<accession>A0A1Y6CWH7</accession>
<dbReference type="PANTHER" id="PTHR33877:SF1">
    <property type="entry name" value="TYPE IV METHYL-DIRECTED RESTRICTION ENZYME ECOKMCRA"/>
    <property type="match status" value="1"/>
</dbReference>
<dbReference type="Proteomes" id="UP000192907">
    <property type="component" value="Unassembled WGS sequence"/>
</dbReference>
<dbReference type="RefSeq" id="WP_132326155.1">
    <property type="nucleotide sequence ID" value="NZ_FWZT01000042.1"/>
</dbReference>
<dbReference type="Pfam" id="PF14279">
    <property type="entry name" value="HNH_5"/>
    <property type="match status" value="1"/>
</dbReference>
<evidence type="ECO:0000313" key="2">
    <source>
        <dbReference type="EMBL" id="SMF82567.1"/>
    </source>
</evidence>
<dbReference type="PANTHER" id="PTHR33877">
    <property type="entry name" value="SLL1193 PROTEIN"/>
    <property type="match status" value="1"/>
</dbReference>
<keyword evidence="3" id="KW-1185">Reference proteome</keyword>
<keyword evidence="2" id="KW-0378">Hydrolase</keyword>
<dbReference type="InterPro" id="IPR003615">
    <property type="entry name" value="HNH_nuc"/>
</dbReference>
<dbReference type="InterPro" id="IPR052892">
    <property type="entry name" value="NA-targeting_endonuclease"/>
</dbReference>
<dbReference type="CDD" id="cd00085">
    <property type="entry name" value="HNHc"/>
    <property type="match status" value="1"/>
</dbReference>
<feature type="domain" description="HNH nuclease" evidence="1">
    <location>
        <begin position="24"/>
        <end position="75"/>
    </location>
</feature>
<reference evidence="3" key="1">
    <citation type="submission" date="2017-04" db="EMBL/GenBank/DDBJ databases">
        <authorList>
            <person name="Varghese N."/>
            <person name="Submissions S."/>
        </authorList>
    </citation>
    <scope>NUCLEOTIDE SEQUENCE [LARGE SCALE GENOMIC DNA]</scope>
    <source>
        <strain evidence="3">RKEM611</strain>
    </source>
</reference>
<name>A0A1Y6CWH7_9BACT</name>
<evidence type="ECO:0000313" key="3">
    <source>
        <dbReference type="Proteomes" id="UP000192907"/>
    </source>
</evidence>
<dbReference type="GO" id="GO:0004519">
    <property type="term" value="F:endonuclease activity"/>
    <property type="evidence" value="ECO:0007669"/>
    <property type="project" value="UniProtKB-KW"/>
</dbReference>
<sequence length="108" mass="12368">MYLDIPESVRKKERQKAKDLKKSRWWQNLIQDTECYYCQTPIQRAQVTMDHIVPISRGGKSTRGNLVPCCKTCNVQKRSLTAVEWTEYLNQELSGTAPSSTQSEAGTE</sequence>
<dbReference type="InterPro" id="IPR029471">
    <property type="entry name" value="HNH_5"/>
</dbReference>
<evidence type="ECO:0000259" key="1">
    <source>
        <dbReference type="SMART" id="SM00507"/>
    </source>
</evidence>
<protein>
    <submittedName>
        <fullName evidence="2">HNH endonuclease</fullName>
    </submittedName>
</protein>
<proteinExistence type="predicted"/>
<organism evidence="2 3">
    <name type="scientific">Pseudobacteriovorax antillogorgiicola</name>
    <dbReference type="NCBI Taxonomy" id="1513793"/>
    <lineage>
        <taxon>Bacteria</taxon>
        <taxon>Pseudomonadati</taxon>
        <taxon>Bdellovibrionota</taxon>
        <taxon>Oligoflexia</taxon>
        <taxon>Oligoflexales</taxon>
        <taxon>Pseudobacteriovoracaceae</taxon>
        <taxon>Pseudobacteriovorax</taxon>
    </lineage>
</organism>